<evidence type="ECO:0000256" key="2">
    <source>
        <dbReference type="ARBA" id="ARBA00022645"/>
    </source>
</evidence>
<evidence type="ECO:0000256" key="4">
    <source>
        <dbReference type="ARBA" id="ARBA00022801"/>
    </source>
</evidence>
<evidence type="ECO:0000256" key="3">
    <source>
        <dbReference type="ARBA" id="ARBA00022670"/>
    </source>
</evidence>
<evidence type="ECO:0000256" key="1">
    <source>
        <dbReference type="ARBA" id="ARBA00010233"/>
    </source>
</evidence>
<feature type="domain" description="LD-carboxypeptidase C-terminal" evidence="8">
    <location>
        <begin position="171"/>
        <end position="286"/>
    </location>
</feature>
<dbReference type="PANTHER" id="PTHR30237:SF2">
    <property type="entry name" value="MUREIN TETRAPEPTIDE CARBOXYPEPTIDASE"/>
    <property type="match status" value="1"/>
</dbReference>
<dbReference type="Gene3D" id="3.50.30.60">
    <property type="entry name" value="LD-carboxypeptidase A C-terminal domain-like"/>
    <property type="match status" value="1"/>
</dbReference>
<dbReference type="GO" id="GO:0008236">
    <property type="term" value="F:serine-type peptidase activity"/>
    <property type="evidence" value="ECO:0007669"/>
    <property type="project" value="UniProtKB-KW"/>
</dbReference>
<evidence type="ECO:0000259" key="7">
    <source>
        <dbReference type="Pfam" id="PF02016"/>
    </source>
</evidence>
<accession>E4T6J5</accession>
<reference key="1">
    <citation type="submission" date="2010-11" db="EMBL/GenBank/DDBJ databases">
        <title>The complete genome of Paludibacter propionicigenes DSM 17365.</title>
        <authorList>
            <consortium name="US DOE Joint Genome Institute (JGI-PGF)"/>
            <person name="Lucas S."/>
            <person name="Copeland A."/>
            <person name="Lapidus A."/>
            <person name="Bruce D."/>
            <person name="Goodwin L."/>
            <person name="Pitluck S."/>
            <person name="Kyrpides N."/>
            <person name="Mavromatis K."/>
            <person name="Ivanova N."/>
            <person name="Munk A.C."/>
            <person name="Brettin T."/>
            <person name="Detter J.C."/>
            <person name="Han C."/>
            <person name="Tapia R."/>
            <person name="Land M."/>
            <person name="Hauser L."/>
            <person name="Markowitz V."/>
            <person name="Cheng J.-F."/>
            <person name="Hugenholtz P."/>
            <person name="Woyke T."/>
            <person name="Wu D."/>
            <person name="Gronow S."/>
            <person name="Wellnitz S."/>
            <person name="Brambilla E."/>
            <person name="Klenk H.-P."/>
            <person name="Eisen J.A."/>
        </authorList>
    </citation>
    <scope>NUCLEOTIDE SEQUENCE</scope>
    <source>
        <strain>WB4</strain>
    </source>
</reference>
<dbReference type="Proteomes" id="UP000008718">
    <property type="component" value="Chromosome"/>
</dbReference>
<dbReference type="InterPro" id="IPR040921">
    <property type="entry name" value="Peptidase_S66C"/>
</dbReference>
<dbReference type="InterPro" id="IPR029062">
    <property type="entry name" value="Class_I_gatase-like"/>
</dbReference>
<comment type="similarity">
    <text evidence="1">Belongs to the peptidase S66 family.</text>
</comment>
<evidence type="ECO:0000313" key="10">
    <source>
        <dbReference type="Proteomes" id="UP000008718"/>
    </source>
</evidence>
<dbReference type="HOGENOM" id="CLU_034346_3_1_10"/>
<dbReference type="KEGG" id="ppn:Palpr_2203"/>
<sequence length="297" mass="32466">MTPNTLKYNDQIRIISPSGVINPDYIDGAKKILTSWGLRPSEGQYTRAEYGRFAGTHSQRVADVQQALDDPAVKAILCSRGGYGLAPIIDKLDFSGFQKSPKWLIGFSDISILHNAITNLGIASIHGVMTKYFTELPPDAEQLQGIKDILFGKFPAYTLPAQPLNRTGQATGKLIGGNLSVLLGMRGSKFDMQLQNNILFLEDVGERPYQIDRMMQSLRLSGALSQISGLVVGQFSETSEDPLMNKSISEIIYDTVAEYDYPVCFDFPAGHVDYNLPLVLGAPAHLNVTSDGATLGY</sequence>
<dbReference type="SUPFAM" id="SSF141986">
    <property type="entry name" value="LD-carboxypeptidase A C-terminal domain-like"/>
    <property type="match status" value="1"/>
</dbReference>
<protein>
    <submittedName>
        <fullName evidence="9">Peptidase U61 LD-carboxypeptidase A</fullName>
    </submittedName>
</protein>
<dbReference type="CDD" id="cd07025">
    <property type="entry name" value="Peptidase_S66"/>
    <property type="match status" value="1"/>
</dbReference>
<reference evidence="9 10" key="2">
    <citation type="journal article" date="2011" name="Stand. Genomic Sci.">
        <title>Complete genome sequence of Paludibacter propionicigenes type strain (WB4).</title>
        <authorList>
            <person name="Gronow S."/>
            <person name="Munk C."/>
            <person name="Lapidus A."/>
            <person name="Nolan M."/>
            <person name="Lucas S."/>
            <person name="Hammon N."/>
            <person name="Deshpande S."/>
            <person name="Cheng J.F."/>
            <person name="Tapia R."/>
            <person name="Han C."/>
            <person name="Goodwin L."/>
            <person name="Pitluck S."/>
            <person name="Liolios K."/>
            <person name="Ivanova N."/>
            <person name="Mavromatis K."/>
            <person name="Mikhailova N."/>
            <person name="Pati A."/>
            <person name="Chen A."/>
            <person name="Palaniappan K."/>
            <person name="Land M."/>
            <person name="Hauser L."/>
            <person name="Chang Y.J."/>
            <person name="Jeffries C.D."/>
            <person name="Brambilla E."/>
            <person name="Rohde M."/>
            <person name="Goker M."/>
            <person name="Detter J.C."/>
            <person name="Woyke T."/>
            <person name="Bristow J."/>
            <person name="Eisen J.A."/>
            <person name="Markowitz V."/>
            <person name="Hugenholtz P."/>
            <person name="Kyrpides N.C."/>
            <person name="Klenk H.P."/>
        </authorList>
    </citation>
    <scope>NUCLEOTIDE SEQUENCE [LARGE SCALE GENOMIC DNA]</scope>
    <source>
        <strain evidence="10">DSM 17365 / JCM 13257 / WB4</strain>
    </source>
</reference>
<keyword evidence="4" id="KW-0378">Hydrolase</keyword>
<dbReference type="RefSeq" id="WP_013445708.1">
    <property type="nucleotide sequence ID" value="NC_014734.1"/>
</dbReference>
<keyword evidence="3" id="KW-0645">Protease</keyword>
<keyword evidence="2 9" id="KW-0121">Carboxypeptidase</keyword>
<evidence type="ECO:0000313" key="9">
    <source>
        <dbReference type="EMBL" id="ADQ80339.1"/>
    </source>
</evidence>
<feature type="domain" description="LD-carboxypeptidase N-terminal" evidence="7">
    <location>
        <begin position="12"/>
        <end position="127"/>
    </location>
</feature>
<dbReference type="InterPro" id="IPR003507">
    <property type="entry name" value="S66_fam"/>
</dbReference>
<keyword evidence="5" id="KW-0720">Serine protease</keyword>
<dbReference type="OrthoDB" id="9807329at2"/>
<evidence type="ECO:0000256" key="6">
    <source>
        <dbReference type="PIRSR" id="PIRSR028757-1"/>
    </source>
</evidence>
<dbReference type="InterPro" id="IPR027478">
    <property type="entry name" value="LdcA_N"/>
</dbReference>
<dbReference type="PIRSF" id="PIRSF028757">
    <property type="entry name" value="LD-carboxypeptidase"/>
    <property type="match status" value="1"/>
</dbReference>
<dbReference type="PANTHER" id="PTHR30237">
    <property type="entry name" value="MURAMOYLTETRAPEPTIDE CARBOXYPEPTIDASE"/>
    <property type="match status" value="1"/>
</dbReference>
<dbReference type="InterPro" id="IPR040449">
    <property type="entry name" value="Peptidase_S66_N"/>
</dbReference>
<feature type="active site" description="Charge relay system" evidence="6">
    <location>
        <position position="271"/>
    </location>
</feature>
<name>E4T6J5_PALPW</name>
<evidence type="ECO:0000256" key="5">
    <source>
        <dbReference type="ARBA" id="ARBA00022825"/>
    </source>
</evidence>
<evidence type="ECO:0000259" key="8">
    <source>
        <dbReference type="Pfam" id="PF17676"/>
    </source>
</evidence>
<dbReference type="GO" id="GO:0006508">
    <property type="term" value="P:proteolysis"/>
    <property type="evidence" value="ECO:0007669"/>
    <property type="project" value="UniProtKB-KW"/>
</dbReference>
<dbReference type="STRING" id="694427.Palpr_2203"/>
<dbReference type="eggNOG" id="COG1619">
    <property type="taxonomic scope" value="Bacteria"/>
</dbReference>
<feature type="active site" description="Nucleophile" evidence="6">
    <location>
        <position position="108"/>
    </location>
</feature>
<proteinExistence type="inferred from homology"/>
<dbReference type="AlphaFoldDB" id="E4T6J5"/>
<feature type="active site" description="Charge relay system" evidence="6">
    <location>
        <position position="202"/>
    </location>
</feature>
<dbReference type="GO" id="GO:0004180">
    <property type="term" value="F:carboxypeptidase activity"/>
    <property type="evidence" value="ECO:0007669"/>
    <property type="project" value="UniProtKB-KW"/>
</dbReference>
<dbReference type="SUPFAM" id="SSF52317">
    <property type="entry name" value="Class I glutamine amidotransferase-like"/>
    <property type="match status" value="1"/>
</dbReference>
<gene>
    <name evidence="9" type="ordered locus">Palpr_2203</name>
</gene>
<dbReference type="Pfam" id="PF17676">
    <property type="entry name" value="Peptidase_S66C"/>
    <property type="match status" value="1"/>
</dbReference>
<dbReference type="EMBL" id="CP002345">
    <property type="protein sequence ID" value="ADQ80339.1"/>
    <property type="molecule type" value="Genomic_DNA"/>
</dbReference>
<keyword evidence="10" id="KW-1185">Reference proteome</keyword>
<organism evidence="9 10">
    <name type="scientific">Paludibacter propionicigenes (strain DSM 17365 / JCM 13257 / WB4)</name>
    <dbReference type="NCBI Taxonomy" id="694427"/>
    <lineage>
        <taxon>Bacteria</taxon>
        <taxon>Pseudomonadati</taxon>
        <taxon>Bacteroidota</taxon>
        <taxon>Bacteroidia</taxon>
        <taxon>Bacteroidales</taxon>
        <taxon>Paludibacteraceae</taxon>
        <taxon>Paludibacter</taxon>
    </lineage>
</organism>
<dbReference type="InterPro" id="IPR027461">
    <property type="entry name" value="Carboxypeptidase_A_C_sf"/>
</dbReference>
<dbReference type="Pfam" id="PF02016">
    <property type="entry name" value="Peptidase_S66"/>
    <property type="match status" value="1"/>
</dbReference>
<dbReference type="Gene3D" id="3.40.50.10740">
    <property type="entry name" value="Class I glutamine amidotransferase-like"/>
    <property type="match status" value="1"/>
</dbReference>